<reference evidence="1" key="1">
    <citation type="journal article" date="2014" name="Front. Microbiol.">
        <title>High frequency of phylogenetically diverse reductive dehalogenase-homologous genes in deep subseafloor sedimentary metagenomes.</title>
        <authorList>
            <person name="Kawai M."/>
            <person name="Futagami T."/>
            <person name="Toyoda A."/>
            <person name="Takaki Y."/>
            <person name="Nishi S."/>
            <person name="Hori S."/>
            <person name="Arai W."/>
            <person name="Tsubouchi T."/>
            <person name="Morono Y."/>
            <person name="Uchiyama I."/>
            <person name="Ito T."/>
            <person name="Fujiyama A."/>
            <person name="Inagaki F."/>
            <person name="Takami H."/>
        </authorList>
    </citation>
    <scope>NUCLEOTIDE SEQUENCE</scope>
    <source>
        <strain evidence="1">Expedition CK06-06</strain>
    </source>
</reference>
<evidence type="ECO:0000313" key="1">
    <source>
        <dbReference type="EMBL" id="GAG13823.1"/>
    </source>
</evidence>
<dbReference type="SUPFAM" id="SSF53649">
    <property type="entry name" value="Alkaline phosphatase-like"/>
    <property type="match status" value="1"/>
</dbReference>
<dbReference type="InterPro" id="IPR017850">
    <property type="entry name" value="Alkaline_phosphatase_core_sf"/>
</dbReference>
<accession>X0VMX0</accession>
<dbReference type="EMBL" id="BARS01022474">
    <property type="protein sequence ID" value="GAG13823.1"/>
    <property type="molecule type" value="Genomic_DNA"/>
</dbReference>
<feature type="non-terminal residue" evidence="1">
    <location>
        <position position="1"/>
    </location>
</feature>
<comment type="caution">
    <text evidence="1">The sequence shown here is derived from an EMBL/GenBank/DDBJ whole genome shotgun (WGS) entry which is preliminary data.</text>
</comment>
<gene>
    <name evidence="1" type="ORF">S01H1_35928</name>
</gene>
<name>X0VMX0_9ZZZZ</name>
<sequence>GYLKLKQRGRNKKGLVGIDWSETRAFALGLAGIFLNLKGREAQGIVDPENEANSLRDEIATKLTSLTDSAKINQPVIKQVYNAQRVYRGPYKDEAPDLIIGYNKGYRASWETAIGQVTDRIYHENTKAWSGDHCIDRSLVPGVLFCNRPIETRESRLIDIGPTILDMFGVAVPKYMDGRPLSVADATSKRSDQSE</sequence>
<protein>
    <submittedName>
        <fullName evidence="1">Uncharacterized protein</fullName>
    </submittedName>
</protein>
<organism evidence="1">
    <name type="scientific">marine sediment metagenome</name>
    <dbReference type="NCBI Taxonomy" id="412755"/>
    <lineage>
        <taxon>unclassified sequences</taxon>
        <taxon>metagenomes</taxon>
        <taxon>ecological metagenomes</taxon>
    </lineage>
</organism>
<dbReference type="Gene3D" id="3.40.720.10">
    <property type="entry name" value="Alkaline Phosphatase, subunit A"/>
    <property type="match status" value="1"/>
</dbReference>
<dbReference type="AlphaFoldDB" id="X0VMX0"/>
<proteinExistence type="predicted"/>